<comment type="caution">
    <text evidence="2">The sequence shown here is derived from an EMBL/GenBank/DDBJ whole genome shotgun (WGS) entry which is preliminary data.</text>
</comment>
<reference evidence="2 3" key="1">
    <citation type="submission" date="2016-03" db="EMBL/GenBank/DDBJ databases">
        <title>Genome sequencing of Devosia sp. S37.</title>
        <authorList>
            <person name="Mohd Nor M."/>
        </authorList>
    </citation>
    <scope>NUCLEOTIDE SEQUENCE [LARGE SCALE GENOMIC DNA]</scope>
    <source>
        <strain evidence="2 3">S37</strain>
    </source>
</reference>
<dbReference type="OrthoDB" id="7948773at2"/>
<name>A0A178I3I8_9HYPH</name>
<feature type="compositionally biased region" description="Polar residues" evidence="1">
    <location>
        <begin position="7"/>
        <end position="16"/>
    </location>
</feature>
<dbReference type="AlphaFoldDB" id="A0A178I3I8"/>
<keyword evidence="3" id="KW-1185">Reference proteome</keyword>
<feature type="compositionally biased region" description="Basic and acidic residues" evidence="1">
    <location>
        <begin position="21"/>
        <end position="30"/>
    </location>
</feature>
<feature type="compositionally biased region" description="Basic and acidic residues" evidence="1">
    <location>
        <begin position="38"/>
        <end position="60"/>
    </location>
</feature>
<dbReference type="Proteomes" id="UP000078389">
    <property type="component" value="Unassembled WGS sequence"/>
</dbReference>
<organism evidence="2 3">
    <name type="scientific">Devosia elaeis</name>
    <dbReference type="NCBI Taxonomy" id="1770058"/>
    <lineage>
        <taxon>Bacteria</taxon>
        <taxon>Pseudomonadati</taxon>
        <taxon>Pseudomonadota</taxon>
        <taxon>Alphaproteobacteria</taxon>
        <taxon>Hyphomicrobiales</taxon>
        <taxon>Devosiaceae</taxon>
        <taxon>Devosia</taxon>
    </lineage>
</organism>
<evidence type="ECO:0000256" key="1">
    <source>
        <dbReference type="SAM" id="MobiDB-lite"/>
    </source>
</evidence>
<accession>A0A178I3I8</accession>
<dbReference type="EMBL" id="LVVY01000067">
    <property type="protein sequence ID" value="OAM78755.1"/>
    <property type="molecule type" value="Genomic_DNA"/>
</dbReference>
<proteinExistence type="predicted"/>
<evidence type="ECO:0000313" key="3">
    <source>
        <dbReference type="Proteomes" id="UP000078389"/>
    </source>
</evidence>
<protein>
    <submittedName>
        <fullName evidence="2">Uncharacterized protein</fullName>
    </submittedName>
</protein>
<feature type="region of interest" description="Disordered" evidence="1">
    <location>
        <begin position="1"/>
        <end position="71"/>
    </location>
</feature>
<dbReference type="STRING" id="1770058.A3840_05355"/>
<sequence length="113" mass="12237">MAATHVTPISSSTTHLQGYRQRAEAERRPALPDGNAARQRDVLSREEERRQHPGKQDDPPAPRPARSGSASFAAAVIAGALPPVPKTMNELMRRIGASEIPPESAARLRDILV</sequence>
<dbReference type="RefSeq" id="WP_067453008.1">
    <property type="nucleotide sequence ID" value="NZ_LVVY01000067.1"/>
</dbReference>
<gene>
    <name evidence="2" type="ORF">A3840_05355</name>
</gene>
<evidence type="ECO:0000313" key="2">
    <source>
        <dbReference type="EMBL" id="OAM78755.1"/>
    </source>
</evidence>